<keyword evidence="2" id="KW-1185">Reference proteome</keyword>
<organism evidence="1 2">
    <name type="scientific">Fluctibacter halophilus</name>
    <dbReference type="NCBI Taxonomy" id="226011"/>
    <lineage>
        <taxon>Bacteria</taxon>
        <taxon>Pseudomonadati</taxon>
        <taxon>Pseudomonadota</taxon>
        <taxon>Gammaproteobacteria</taxon>
        <taxon>Alteromonadales</taxon>
        <taxon>Alteromonadaceae</taxon>
        <taxon>Fluctibacter</taxon>
    </lineage>
</organism>
<accession>A0ABS8G915</accession>
<dbReference type="InterPro" id="IPR016186">
    <property type="entry name" value="C-type_lectin-like/link_sf"/>
</dbReference>
<gene>
    <name evidence="1" type="ORF">LJ739_08640</name>
</gene>
<proteinExistence type="predicted"/>
<protein>
    <recommendedName>
        <fullName evidence="3">DUF1554 domain-containing protein</fullName>
    </recommendedName>
</protein>
<reference evidence="1 2" key="1">
    <citation type="submission" date="2021-10" db="EMBL/GenBank/DDBJ databases">
        <title>Draft genome of Aestuariibacter halophilus JC2043.</title>
        <authorList>
            <person name="Emsley S.A."/>
            <person name="Pfannmuller K.M."/>
            <person name="Ushijima B."/>
            <person name="Saw J.H."/>
            <person name="Videau P."/>
        </authorList>
    </citation>
    <scope>NUCLEOTIDE SEQUENCE [LARGE SCALE GENOMIC DNA]</scope>
    <source>
        <strain evidence="1 2">JC2043</strain>
    </source>
</reference>
<evidence type="ECO:0000313" key="2">
    <source>
        <dbReference type="Proteomes" id="UP001520878"/>
    </source>
</evidence>
<comment type="caution">
    <text evidence="1">The sequence shown here is derived from an EMBL/GenBank/DDBJ whole genome shotgun (WGS) entry which is preliminary data.</text>
</comment>
<dbReference type="EMBL" id="JAJEWP010000001">
    <property type="protein sequence ID" value="MCC2616305.1"/>
    <property type="molecule type" value="Genomic_DNA"/>
</dbReference>
<evidence type="ECO:0000313" key="1">
    <source>
        <dbReference type="EMBL" id="MCC2616305.1"/>
    </source>
</evidence>
<sequence>MIEKLKELQLERGVDFKGLDNFVDWADKVEPLLSLSPNHEKEFKKATLSAVTCYRIKSYKDALNNMDEAVGVLNKAITSLELSNQSTISTTSELEYPQKVTWVWLVKHVEVKHWFVLGATLLTIFGAGIKFGSSKFYQYYFKEKSEKPLISEPAVSENADSSGVSERKSKIVFVSSQKVKSDFGGVAVADTLCENLASRAGFNGEFKSWLSDSKVGPASRFKSHNNKYTLPSGKVVAENLEQITNCFDGNCLSFPINENEHGMIVSKPTPNSAENRVWSATDVEGHPLGNSCKNWSEQLPMPISGPNNTVVSLGDPTSTGVNWTSSFSANCPELELAFYCFEQ</sequence>
<dbReference type="InterPro" id="IPR016187">
    <property type="entry name" value="CTDL_fold"/>
</dbReference>
<dbReference type="Proteomes" id="UP001520878">
    <property type="component" value="Unassembled WGS sequence"/>
</dbReference>
<dbReference type="SUPFAM" id="SSF56436">
    <property type="entry name" value="C-type lectin-like"/>
    <property type="match status" value="1"/>
</dbReference>
<dbReference type="RefSeq" id="WP_229159268.1">
    <property type="nucleotide sequence ID" value="NZ_JAJEWP010000001.1"/>
</dbReference>
<name>A0ABS8G915_9ALTE</name>
<dbReference type="Gene3D" id="3.10.100.10">
    <property type="entry name" value="Mannose-Binding Protein A, subunit A"/>
    <property type="match status" value="1"/>
</dbReference>
<evidence type="ECO:0008006" key="3">
    <source>
        <dbReference type="Google" id="ProtNLM"/>
    </source>
</evidence>